<dbReference type="InterPro" id="IPR014284">
    <property type="entry name" value="RNA_pol_sigma-70_dom"/>
</dbReference>
<dbReference type="Gene3D" id="1.10.1740.10">
    <property type="match status" value="1"/>
</dbReference>
<gene>
    <name evidence="7" type="ORF">EO244_08935</name>
</gene>
<evidence type="ECO:0000259" key="6">
    <source>
        <dbReference type="Pfam" id="PF08281"/>
    </source>
</evidence>
<evidence type="ECO:0000256" key="2">
    <source>
        <dbReference type="ARBA" id="ARBA00023015"/>
    </source>
</evidence>
<dbReference type="NCBIfam" id="TIGR02937">
    <property type="entry name" value="sigma70-ECF"/>
    <property type="match status" value="1"/>
</dbReference>
<reference evidence="7 8" key="1">
    <citation type="submission" date="2019-01" db="EMBL/GenBank/DDBJ databases">
        <title>Ancylomarina salipaludis sp. nov., isolated from a salt marsh.</title>
        <authorList>
            <person name="Yoon J.-H."/>
        </authorList>
    </citation>
    <scope>NUCLEOTIDE SEQUENCE [LARGE SCALE GENOMIC DNA]</scope>
    <source>
        <strain evidence="7 8">SHSM-M15</strain>
    </source>
</reference>
<dbReference type="SUPFAM" id="SSF88659">
    <property type="entry name" value="Sigma3 and sigma4 domains of RNA polymerase sigma factors"/>
    <property type="match status" value="1"/>
</dbReference>
<dbReference type="Gene3D" id="1.10.10.10">
    <property type="entry name" value="Winged helix-like DNA-binding domain superfamily/Winged helix DNA-binding domain"/>
    <property type="match status" value="1"/>
</dbReference>
<dbReference type="InterPro" id="IPR039425">
    <property type="entry name" value="RNA_pol_sigma-70-like"/>
</dbReference>
<dbReference type="Pfam" id="PF04542">
    <property type="entry name" value="Sigma70_r2"/>
    <property type="match status" value="1"/>
</dbReference>
<dbReference type="InterPro" id="IPR036388">
    <property type="entry name" value="WH-like_DNA-bd_sf"/>
</dbReference>
<dbReference type="GO" id="GO:0006352">
    <property type="term" value="P:DNA-templated transcription initiation"/>
    <property type="evidence" value="ECO:0007669"/>
    <property type="project" value="InterPro"/>
</dbReference>
<protein>
    <submittedName>
        <fullName evidence="7">Sigma-70 family RNA polymerase sigma factor</fullName>
    </submittedName>
</protein>
<evidence type="ECO:0000313" key="7">
    <source>
        <dbReference type="EMBL" id="RXQ94551.1"/>
    </source>
</evidence>
<dbReference type="AlphaFoldDB" id="A0A4V1N050"/>
<evidence type="ECO:0000313" key="8">
    <source>
        <dbReference type="Proteomes" id="UP000289703"/>
    </source>
</evidence>
<evidence type="ECO:0000259" key="5">
    <source>
        <dbReference type="Pfam" id="PF04542"/>
    </source>
</evidence>
<dbReference type="PANTHER" id="PTHR43133">
    <property type="entry name" value="RNA POLYMERASE ECF-TYPE SIGMA FACTO"/>
    <property type="match status" value="1"/>
</dbReference>
<feature type="domain" description="RNA polymerase sigma factor 70 region 4 type 2" evidence="6">
    <location>
        <begin position="85"/>
        <end position="134"/>
    </location>
</feature>
<dbReference type="InterPro" id="IPR013324">
    <property type="entry name" value="RNA_pol_sigma_r3/r4-like"/>
</dbReference>
<dbReference type="PANTHER" id="PTHR43133:SF46">
    <property type="entry name" value="RNA POLYMERASE SIGMA-70 FACTOR ECF SUBFAMILY"/>
    <property type="match status" value="1"/>
</dbReference>
<organism evidence="7 8">
    <name type="scientific">Ancylomarina salipaludis</name>
    <dbReference type="NCBI Taxonomy" id="2501299"/>
    <lineage>
        <taxon>Bacteria</taxon>
        <taxon>Pseudomonadati</taxon>
        <taxon>Bacteroidota</taxon>
        <taxon>Bacteroidia</taxon>
        <taxon>Marinilabiliales</taxon>
        <taxon>Marinifilaceae</taxon>
        <taxon>Ancylomarina</taxon>
    </lineage>
</organism>
<accession>A0A4V1N050</accession>
<dbReference type="InterPro" id="IPR013325">
    <property type="entry name" value="RNA_pol_sigma_r2"/>
</dbReference>
<name>A0A4V1N050_9BACT</name>
<comment type="similarity">
    <text evidence="1">Belongs to the sigma-70 factor family. ECF subfamily.</text>
</comment>
<dbReference type="GO" id="GO:0003677">
    <property type="term" value="F:DNA binding"/>
    <property type="evidence" value="ECO:0007669"/>
    <property type="project" value="InterPro"/>
</dbReference>
<evidence type="ECO:0000256" key="4">
    <source>
        <dbReference type="ARBA" id="ARBA00023163"/>
    </source>
</evidence>
<comment type="caution">
    <text evidence="7">The sequence shown here is derived from an EMBL/GenBank/DDBJ whole genome shotgun (WGS) entry which is preliminary data.</text>
</comment>
<dbReference type="InterPro" id="IPR013249">
    <property type="entry name" value="RNA_pol_sigma70_r4_t2"/>
</dbReference>
<dbReference type="GO" id="GO:0016987">
    <property type="term" value="F:sigma factor activity"/>
    <property type="evidence" value="ECO:0007669"/>
    <property type="project" value="UniProtKB-KW"/>
</dbReference>
<dbReference type="CDD" id="cd06171">
    <property type="entry name" value="Sigma70_r4"/>
    <property type="match status" value="1"/>
</dbReference>
<evidence type="ECO:0000256" key="3">
    <source>
        <dbReference type="ARBA" id="ARBA00023082"/>
    </source>
</evidence>
<sequence length="156" mass="18343">MMGVCLRYAKSYDEAEDILHDGFIKIFHSLKSFRFEGSFEGWMRRIIVNTALERFRSKTQLYTVEEFDDIEEEDELDVKDAPLDVLLNMVQDLPERYRMVFSLYVLDGYPHNEIAEVMQITIGTSKSNLARARSILKSKLIAYWDDQDQKSNLRIC</sequence>
<dbReference type="OrthoDB" id="1056775at2"/>
<dbReference type="Proteomes" id="UP000289703">
    <property type="component" value="Unassembled WGS sequence"/>
</dbReference>
<keyword evidence="4" id="KW-0804">Transcription</keyword>
<feature type="domain" description="RNA polymerase sigma-70 region 2" evidence="5">
    <location>
        <begin position="2"/>
        <end position="59"/>
    </location>
</feature>
<dbReference type="SUPFAM" id="SSF88946">
    <property type="entry name" value="Sigma2 domain of RNA polymerase sigma factors"/>
    <property type="match status" value="1"/>
</dbReference>
<dbReference type="Pfam" id="PF08281">
    <property type="entry name" value="Sigma70_r4_2"/>
    <property type="match status" value="1"/>
</dbReference>
<proteinExistence type="inferred from homology"/>
<keyword evidence="8" id="KW-1185">Reference proteome</keyword>
<keyword evidence="3" id="KW-0731">Sigma factor</keyword>
<dbReference type="InterPro" id="IPR007627">
    <property type="entry name" value="RNA_pol_sigma70_r2"/>
</dbReference>
<keyword evidence="2" id="KW-0805">Transcription regulation</keyword>
<dbReference type="EMBL" id="SAXA01000007">
    <property type="protein sequence ID" value="RXQ94551.1"/>
    <property type="molecule type" value="Genomic_DNA"/>
</dbReference>
<evidence type="ECO:0000256" key="1">
    <source>
        <dbReference type="ARBA" id="ARBA00010641"/>
    </source>
</evidence>